<reference evidence="1" key="1">
    <citation type="submission" date="2018-02" db="EMBL/GenBank/DDBJ databases">
        <title>Rhizophora mucronata_Transcriptome.</title>
        <authorList>
            <person name="Meera S.P."/>
            <person name="Sreeshan A."/>
            <person name="Augustine A."/>
        </authorList>
    </citation>
    <scope>NUCLEOTIDE SEQUENCE</scope>
    <source>
        <tissue evidence="1">Leaf</tissue>
    </source>
</reference>
<dbReference type="EMBL" id="GGEC01093433">
    <property type="protein sequence ID" value="MBX73917.1"/>
    <property type="molecule type" value="Transcribed_RNA"/>
</dbReference>
<sequence>MQYISCLSMELTKRVACHELYYILDNFGKALS</sequence>
<evidence type="ECO:0000313" key="1">
    <source>
        <dbReference type="EMBL" id="MBX73917.1"/>
    </source>
</evidence>
<protein>
    <submittedName>
        <fullName evidence="1">Uncharacterized protein</fullName>
    </submittedName>
</protein>
<organism evidence="1">
    <name type="scientific">Rhizophora mucronata</name>
    <name type="common">Asiatic mangrove</name>
    <dbReference type="NCBI Taxonomy" id="61149"/>
    <lineage>
        <taxon>Eukaryota</taxon>
        <taxon>Viridiplantae</taxon>
        <taxon>Streptophyta</taxon>
        <taxon>Embryophyta</taxon>
        <taxon>Tracheophyta</taxon>
        <taxon>Spermatophyta</taxon>
        <taxon>Magnoliopsida</taxon>
        <taxon>eudicotyledons</taxon>
        <taxon>Gunneridae</taxon>
        <taxon>Pentapetalae</taxon>
        <taxon>rosids</taxon>
        <taxon>fabids</taxon>
        <taxon>Malpighiales</taxon>
        <taxon>Rhizophoraceae</taxon>
        <taxon>Rhizophora</taxon>
    </lineage>
</organism>
<proteinExistence type="predicted"/>
<accession>A0A2P2R414</accession>
<dbReference type="AlphaFoldDB" id="A0A2P2R414"/>
<name>A0A2P2R414_RHIMU</name>